<sequence length="183" mass="21625">MYEKGFAYLLQGEHEKVIYGVLKHLHVSRQDPDYEDLVVEGQIAFAQAYCAYCQAHDSVTEEAVMPYLYQKIKWRLLDLLRKQTRTKQRECGLPENADELWIVANCQNDDVIIRDLLERLWNLCTPKERKFLELQLYSNLNLVKTAKMLEISRKTVYNYKRSILRVKSIILCKILYNVLPVSH</sequence>
<reference evidence="1 2" key="1">
    <citation type="journal article" date="2019" name="Nat. Med.">
        <title>Preventing dysbiosis of the neonatal mouse intestinal microbiome protects against late-onset sepsis.</title>
        <authorList>
            <person name="Singer J.R."/>
            <person name="Blosser E.G."/>
            <person name="Zindl C.L."/>
            <person name="Silberger D.J."/>
            <person name="Conlan S."/>
            <person name="Laufer V.A."/>
            <person name="DiToro D."/>
            <person name="Deming C."/>
            <person name="Kumar R."/>
            <person name="Morrow C.D."/>
            <person name="Segre J.A."/>
            <person name="Gray M.J."/>
            <person name="Randolph D.A."/>
            <person name="Weaver C.T."/>
        </authorList>
    </citation>
    <scope>NUCLEOTIDE SEQUENCE [LARGE SCALE GENOMIC DNA]</scope>
    <source>
        <strain evidence="1 2">V10</strain>
    </source>
</reference>
<dbReference type="SUPFAM" id="SSF88659">
    <property type="entry name" value="Sigma3 and sigma4 domains of RNA polymerase sigma factors"/>
    <property type="match status" value="1"/>
</dbReference>
<dbReference type="AlphaFoldDB" id="A0AAE6WG88"/>
<dbReference type="RefSeq" id="WP_163588414.1">
    <property type="nucleotide sequence ID" value="NZ_CP040852.1"/>
</dbReference>
<dbReference type="Proteomes" id="UP000463931">
    <property type="component" value="Chromosome"/>
</dbReference>
<evidence type="ECO:0000313" key="2">
    <source>
        <dbReference type="Proteomes" id="UP000463931"/>
    </source>
</evidence>
<protein>
    <submittedName>
        <fullName evidence="1">Sigma-70 family RNA polymerase sigma factor</fullName>
    </submittedName>
</protein>
<name>A0AAE6WG88_9LACO</name>
<organism evidence="1 2">
    <name type="scientific">Ligilactobacillus murinus</name>
    <dbReference type="NCBI Taxonomy" id="1622"/>
    <lineage>
        <taxon>Bacteria</taxon>
        <taxon>Bacillati</taxon>
        <taxon>Bacillota</taxon>
        <taxon>Bacilli</taxon>
        <taxon>Lactobacillales</taxon>
        <taxon>Lactobacillaceae</taxon>
        <taxon>Ligilactobacillus</taxon>
    </lineage>
</organism>
<accession>A0AAE6WG88</accession>
<gene>
    <name evidence="1" type="ORF">FEE40_03815</name>
</gene>
<dbReference type="EMBL" id="CP040852">
    <property type="protein sequence ID" value="QIA89374.1"/>
    <property type="molecule type" value="Genomic_DNA"/>
</dbReference>
<dbReference type="InterPro" id="IPR013324">
    <property type="entry name" value="RNA_pol_sigma_r3/r4-like"/>
</dbReference>
<evidence type="ECO:0000313" key="1">
    <source>
        <dbReference type="EMBL" id="QIA89374.1"/>
    </source>
</evidence>
<proteinExistence type="predicted"/>